<dbReference type="PANTHER" id="PTHR35908:SF1">
    <property type="entry name" value="CONSERVED PROTEIN"/>
    <property type="match status" value="1"/>
</dbReference>
<dbReference type="SUPFAM" id="SSF54593">
    <property type="entry name" value="Glyoxalase/Bleomycin resistance protein/Dihydroxybiphenyl dioxygenase"/>
    <property type="match status" value="1"/>
</dbReference>
<dbReference type="EMBL" id="CP163431">
    <property type="protein sequence ID" value="XDQ01640.1"/>
    <property type="molecule type" value="Genomic_DNA"/>
</dbReference>
<dbReference type="RefSeq" id="WP_329556474.1">
    <property type="nucleotide sequence ID" value="NZ_CP163431.1"/>
</dbReference>
<feature type="domain" description="Glyoxalase-like" evidence="2">
    <location>
        <begin position="8"/>
        <end position="116"/>
    </location>
</feature>
<organism evidence="3">
    <name type="scientific">Streptomyces sp. R08</name>
    <dbReference type="NCBI Taxonomy" id="3238624"/>
    <lineage>
        <taxon>Bacteria</taxon>
        <taxon>Bacillati</taxon>
        <taxon>Actinomycetota</taxon>
        <taxon>Actinomycetes</taxon>
        <taxon>Kitasatosporales</taxon>
        <taxon>Streptomycetaceae</taxon>
        <taxon>Streptomyces</taxon>
    </lineage>
</organism>
<feature type="compositionally biased region" description="Acidic residues" evidence="1">
    <location>
        <begin position="109"/>
        <end position="120"/>
    </location>
</feature>
<evidence type="ECO:0000256" key="1">
    <source>
        <dbReference type="SAM" id="MobiDB-lite"/>
    </source>
</evidence>
<reference evidence="3" key="1">
    <citation type="submission" date="2024-07" db="EMBL/GenBank/DDBJ databases">
        <authorList>
            <person name="Yu S.T."/>
        </authorList>
    </citation>
    <scope>NUCLEOTIDE SEQUENCE</scope>
    <source>
        <strain evidence="3">R08</strain>
    </source>
</reference>
<dbReference type="InterPro" id="IPR029068">
    <property type="entry name" value="Glyas_Bleomycin-R_OHBP_Dase"/>
</dbReference>
<dbReference type="Pfam" id="PF18029">
    <property type="entry name" value="Glyoxalase_6"/>
    <property type="match status" value="1"/>
</dbReference>
<dbReference type="AlphaFoldDB" id="A0AB39M716"/>
<dbReference type="InterPro" id="IPR041581">
    <property type="entry name" value="Glyoxalase_6"/>
</dbReference>
<feature type="region of interest" description="Disordered" evidence="1">
    <location>
        <begin position="98"/>
        <end position="120"/>
    </location>
</feature>
<dbReference type="CDD" id="cd06587">
    <property type="entry name" value="VOC"/>
    <property type="match status" value="1"/>
</dbReference>
<accession>A0AB39M716</accession>
<name>A0AB39M716_9ACTN</name>
<gene>
    <name evidence="3" type="ORF">AB5J58_16180</name>
</gene>
<dbReference type="Gene3D" id="3.10.180.10">
    <property type="entry name" value="2,3-Dihydroxybiphenyl 1,2-Dioxygenase, domain 1"/>
    <property type="match status" value="1"/>
</dbReference>
<evidence type="ECO:0000313" key="3">
    <source>
        <dbReference type="EMBL" id="XDQ01640.1"/>
    </source>
</evidence>
<protein>
    <submittedName>
        <fullName evidence="3">VOC family protein</fullName>
    </submittedName>
</protein>
<evidence type="ECO:0000259" key="2">
    <source>
        <dbReference type="Pfam" id="PF18029"/>
    </source>
</evidence>
<sequence>MTIRLHAVTFDCADATVLGGFWAEALRQELDPGASKEFASIGLHDSDRSEPRWCFVQVPEGKSAKNRMHPDLITADLDAEVERLIGLGATWKADLKPGGMRWTTLQDPEGNEFDVISETE</sequence>
<dbReference type="PANTHER" id="PTHR35908">
    <property type="entry name" value="HYPOTHETICAL FUSION PROTEIN"/>
    <property type="match status" value="1"/>
</dbReference>
<proteinExistence type="predicted"/>